<evidence type="ECO:0000256" key="7">
    <source>
        <dbReference type="ARBA" id="ARBA00023211"/>
    </source>
</evidence>
<dbReference type="STRING" id="1489064.WH96_14680"/>
<dbReference type="OrthoDB" id="9800863at2"/>
<dbReference type="FunFam" id="3.40.1450.10:FF:000002">
    <property type="entry name" value="2,3-bisphosphoglycerate-independent phosphoglycerate mutase"/>
    <property type="match status" value="1"/>
</dbReference>
<evidence type="ECO:0000313" key="16">
    <source>
        <dbReference type="EMBL" id="KLN59956.1"/>
    </source>
</evidence>
<reference evidence="16 17" key="1">
    <citation type="submission" date="2015-03" db="EMBL/GenBank/DDBJ databases">
        <title>Genome Sequence of Kiloniella spongiae MEBiC09566, isolated from a marine sponge.</title>
        <authorList>
            <person name="Shao Z."/>
            <person name="Wang L."/>
            <person name="Li X."/>
        </authorList>
    </citation>
    <scope>NUCLEOTIDE SEQUENCE [LARGE SCALE GENOMIC DNA]</scope>
    <source>
        <strain evidence="16 17">MEBiC09566</strain>
    </source>
</reference>
<dbReference type="InterPro" id="IPR006124">
    <property type="entry name" value="Metalloenzyme"/>
</dbReference>
<feature type="binding site" evidence="9 12">
    <location>
        <position position="192"/>
    </location>
    <ligand>
        <name>substrate</name>
    </ligand>
</feature>
<feature type="domain" description="BPG-independent PGAM N-terminal" evidence="15">
    <location>
        <begin position="87"/>
        <end position="294"/>
    </location>
</feature>
<accession>A0A0H2MCQ4</accession>
<comment type="pathway">
    <text evidence="3 9">Carbohydrate degradation; glycolysis; pyruvate from D-glyceraldehyde 3-phosphate: step 3/5.</text>
</comment>
<evidence type="ECO:0000256" key="9">
    <source>
        <dbReference type="HAMAP-Rule" id="MF_01038"/>
    </source>
</evidence>
<feature type="binding site" evidence="9 13">
    <location>
        <position position="400"/>
    </location>
    <ligand>
        <name>Mn(2+)</name>
        <dbReference type="ChEBI" id="CHEBI:29035"/>
        <label>1</label>
    </ligand>
</feature>
<evidence type="ECO:0000256" key="12">
    <source>
        <dbReference type="PIRSR" id="PIRSR001492-2"/>
    </source>
</evidence>
<feature type="binding site" evidence="9 13">
    <location>
        <position position="442"/>
    </location>
    <ligand>
        <name>Mn(2+)</name>
        <dbReference type="ChEBI" id="CHEBI:29035"/>
        <label>2</label>
    </ligand>
</feature>
<dbReference type="InterPro" id="IPR036646">
    <property type="entry name" value="PGAM_B_sf"/>
</dbReference>
<evidence type="ECO:0000256" key="3">
    <source>
        <dbReference type="ARBA" id="ARBA00004798"/>
    </source>
</evidence>
<dbReference type="SUPFAM" id="SSF53649">
    <property type="entry name" value="Alkaline phosphatase-like"/>
    <property type="match status" value="1"/>
</dbReference>
<comment type="similarity">
    <text evidence="4 9">Belongs to the BPG-independent phosphoglycerate mutase family.</text>
</comment>
<feature type="binding site" evidence="9 13">
    <location>
        <position position="404"/>
    </location>
    <ligand>
        <name>Mn(2+)</name>
        <dbReference type="ChEBI" id="CHEBI:29035"/>
        <label>1</label>
    </ligand>
</feature>
<dbReference type="PIRSF" id="PIRSF001492">
    <property type="entry name" value="IPGAM"/>
    <property type="match status" value="1"/>
</dbReference>
<keyword evidence="8 9" id="KW-0413">Isomerase</keyword>
<dbReference type="NCBIfam" id="TIGR01307">
    <property type="entry name" value="pgm_bpd_ind"/>
    <property type="match status" value="1"/>
</dbReference>
<organism evidence="16 17">
    <name type="scientific">Kiloniella spongiae</name>
    <dbReference type="NCBI Taxonomy" id="1489064"/>
    <lineage>
        <taxon>Bacteria</taxon>
        <taxon>Pseudomonadati</taxon>
        <taxon>Pseudomonadota</taxon>
        <taxon>Alphaproteobacteria</taxon>
        <taxon>Rhodospirillales</taxon>
        <taxon>Kiloniellaceae</taxon>
        <taxon>Kiloniella</taxon>
    </lineage>
</organism>
<evidence type="ECO:0000256" key="11">
    <source>
        <dbReference type="PIRSR" id="PIRSR001492-1"/>
    </source>
</evidence>
<gene>
    <name evidence="9" type="primary">gpmI</name>
    <name evidence="16" type="ORF">WH96_14680</name>
</gene>
<dbReference type="Gene3D" id="3.40.1450.10">
    <property type="entry name" value="BPG-independent phosphoglycerate mutase, domain B"/>
    <property type="match status" value="1"/>
</dbReference>
<dbReference type="Pfam" id="PF01676">
    <property type="entry name" value="Metalloenzyme"/>
    <property type="match status" value="1"/>
</dbReference>
<keyword evidence="7 9" id="KW-0464">Manganese</keyword>
<evidence type="ECO:0000256" key="8">
    <source>
        <dbReference type="ARBA" id="ARBA00023235"/>
    </source>
</evidence>
<comment type="subunit">
    <text evidence="9">Monomer.</text>
</comment>
<feature type="binding site" evidence="9 12">
    <location>
        <position position="186"/>
    </location>
    <ligand>
        <name>substrate</name>
    </ligand>
</feature>
<evidence type="ECO:0000256" key="1">
    <source>
        <dbReference type="ARBA" id="ARBA00000370"/>
    </source>
</evidence>
<dbReference type="EC" id="5.4.2.12" evidence="9 10"/>
<dbReference type="SUPFAM" id="SSF64158">
    <property type="entry name" value="2,3-Bisphosphoglycerate-independent phosphoglycerate mutase, substrate-binding domain"/>
    <property type="match status" value="1"/>
</dbReference>
<dbReference type="CDD" id="cd16010">
    <property type="entry name" value="iPGM"/>
    <property type="match status" value="1"/>
</dbReference>
<dbReference type="GO" id="GO:0030145">
    <property type="term" value="F:manganese ion binding"/>
    <property type="evidence" value="ECO:0007669"/>
    <property type="project" value="UniProtKB-UniRule"/>
</dbReference>
<keyword evidence="6 9" id="KW-0324">Glycolysis</keyword>
<evidence type="ECO:0000256" key="6">
    <source>
        <dbReference type="ARBA" id="ARBA00023152"/>
    </source>
</evidence>
<comment type="cofactor">
    <cofactor evidence="9">
        <name>Mn(2+)</name>
        <dbReference type="ChEBI" id="CHEBI:29035"/>
    </cofactor>
    <text evidence="9">Binds 2 manganese ions per subunit.</text>
</comment>
<dbReference type="InterPro" id="IPR017850">
    <property type="entry name" value="Alkaline_phosphatase_core_sf"/>
</dbReference>
<keyword evidence="5 9" id="KW-0479">Metal-binding</keyword>
<dbReference type="AlphaFoldDB" id="A0A0H2MCQ4"/>
<keyword evidence="17" id="KW-1185">Reference proteome</keyword>
<feature type="active site" description="Phosphoserine intermediate" evidence="9 11">
    <location>
        <position position="67"/>
    </location>
</feature>
<evidence type="ECO:0000256" key="4">
    <source>
        <dbReference type="ARBA" id="ARBA00008819"/>
    </source>
</evidence>
<dbReference type="RefSeq" id="WP_047764945.1">
    <property type="nucleotide sequence ID" value="NZ_LAQL01000009.1"/>
</dbReference>
<proteinExistence type="inferred from homology"/>
<feature type="binding site" evidence="9 12">
    <location>
        <position position="128"/>
    </location>
    <ligand>
        <name>substrate</name>
    </ligand>
</feature>
<name>A0A0H2MCQ4_9PROT</name>
<evidence type="ECO:0000256" key="5">
    <source>
        <dbReference type="ARBA" id="ARBA00022723"/>
    </source>
</evidence>
<feature type="binding site" evidence="9 12">
    <location>
        <begin position="157"/>
        <end position="158"/>
    </location>
    <ligand>
        <name>substrate</name>
    </ligand>
</feature>
<dbReference type="GO" id="GO:0006007">
    <property type="term" value="P:glucose catabolic process"/>
    <property type="evidence" value="ECO:0007669"/>
    <property type="project" value="InterPro"/>
</dbReference>
<feature type="domain" description="Metalloenzyme" evidence="14">
    <location>
        <begin position="9"/>
        <end position="498"/>
    </location>
</feature>
<comment type="caution">
    <text evidence="16">The sequence shown here is derived from an EMBL/GenBank/DDBJ whole genome shotgun (WGS) entry which is preliminary data.</text>
</comment>
<dbReference type="GO" id="GO:0005829">
    <property type="term" value="C:cytosol"/>
    <property type="evidence" value="ECO:0007669"/>
    <property type="project" value="TreeGrafter"/>
</dbReference>
<comment type="catalytic activity">
    <reaction evidence="1 9">
        <text>(2R)-2-phosphoglycerate = (2R)-3-phosphoglycerate</text>
        <dbReference type="Rhea" id="RHEA:15901"/>
        <dbReference type="ChEBI" id="CHEBI:58272"/>
        <dbReference type="ChEBI" id="CHEBI:58289"/>
        <dbReference type="EC" id="5.4.2.12"/>
    </reaction>
</comment>
<dbReference type="UniPathway" id="UPA00109">
    <property type="reaction ID" value="UER00186"/>
</dbReference>
<evidence type="ECO:0000256" key="2">
    <source>
        <dbReference type="ARBA" id="ARBA00002315"/>
    </source>
</evidence>
<evidence type="ECO:0000259" key="15">
    <source>
        <dbReference type="Pfam" id="PF06415"/>
    </source>
</evidence>
<dbReference type="EMBL" id="LAQL01000009">
    <property type="protein sequence ID" value="KLN59956.1"/>
    <property type="molecule type" value="Genomic_DNA"/>
</dbReference>
<evidence type="ECO:0000256" key="13">
    <source>
        <dbReference type="PIRSR" id="PIRSR001492-3"/>
    </source>
</evidence>
<feature type="binding site" evidence="9 13">
    <location>
        <position position="67"/>
    </location>
    <ligand>
        <name>Mn(2+)</name>
        <dbReference type="ChEBI" id="CHEBI:29035"/>
        <label>2</label>
    </ligand>
</feature>
<feature type="binding site" evidence="9 13">
    <location>
        <position position="441"/>
    </location>
    <ligand>
        <name>Mn(2+)</name>
        <dbReference type="ChEBI" id="CHEBI:29035"/>
        <label>2</label>
    </ligand>
</feature>
<dbReference type="HAMAP" id="MF_01038">
    <property type="entry name" value="GpmI"/>
    <property type="match status" value="1"/>
</dbReference>
<feature type="binding site" evidence="9 13">
    <location>
        <position position="17"/>
    </location>
    <ligand>
        <name>Mn(2+)</name>
        <dbReference type="ChEBI" id="CHEBI:29035"/>
        <label>2</label>
    </ligand>
</feature>
<evidence type="ECO:0000259" key="14">
    <source>
        <dbReference type="Pfam" id="PF01676"/>
    </source>
</evidence>
<dbReference type="PANTHER" id="PTHR31637">
    <property type="entry name" value="2,3-BISPHOSPHOGLYCERATE-INDEPENDENT PHOSPHOGLYCERATE MUTASE"/>
    <property type="match status" value="1"/>
</dbReference>
<dbReference type="InterPro" id="IPR005995">
    <property type="entry name" value="Pgm_bpd_ind"/>
</dbReference>
<dbReference type="Pfam" id="PF06415">
    <property type="entry name" value="iPGM_N"/>
    <property type="match status" value="1"/>
</dbReference>
<feature type="binding site" evidence="9 13">
    <location>
        <position position="460"/>
    </location>
    <ligand>
        <name>Mn(2+)</name>
        <dbReference type="ChEBI" id="CHEBI:29035"/>
        <label>1</label>
    </ligand>
</feature>
<feature type="binding site" evidence="9 12">
    <location>
        <begin position="257"/>
        <end position="260"/>
    </location>
    <ligand>
        <name>substrate</name>
    </ligand>
</feature>
<comment type="function">
    <text evidence="2 9">Catalyzes the interconversion of 2-phosphoglycerate and 3-phosphoglycerate.</text>
</comment>
<protein>
    <recommendedName>
        <fullName evidence="9 10">2,3-bisphosphoglycerate-independent phosphoglycerate mutase</fullName>
        <shortName evidence="9">BPG-independent PGAM</shortName>
        <shortName evidence="9">Phosphoglyceromutase</shortName>
        <shortName evidence="9">iPGM</shortName>
        <ecNumber evidence="9 10">5.4.2.12</ecNumber>
    </recommendedName>
</protein>
<dbReference type="Gene3D" id="3.40.720.10">
    <property type="entry name" value="Alkaline Phosphatase, subunit A"/>
    <property type="match status" value="1"/>
</dbReference>
<feature type="binding site" evidence="9 12">
    <location>
        <position position="333"/>
    </location>
    <ligand>
        <name>substrate</name>
    </ligand>
</feature>
<dbReference type="InterPro" id="IPR011258">
    <property type="entry name" value="BPG-indep_PGM_N"/>
</dbReference>
<evidence type="ECO:0000313" key="17">
    <source>
        <dbReference type="Proteomes" id="UP000035444"/>
    </source>
</evidence>
<evidence type="ECO:0000256" key="10">
    <source>
        <dbReference type="NCBIfam" id="TIGR01307"/>
    </source>
</evidence>
<dbReference type="GO" id="GO:0004619">
    <property type="term" value="F:phosphoglycerate mutase activity"/>
    <property type="evidence" value="ECO:0007669"/>
    <property type="project" value="UniProtKB-UniRule"/>
</dbReference>
<dbReference type="GO" id="GO:0006096">
    <property type="term" value="P:glycolytic process"/>
    <property type="evidence" value="ECO:0007669"/>
    <property type="project" value="UniProtKB-UniRule"/>
</dbReference>
<dbReference type="PATRIC" id="fig|1489064.4.peg.4282"/>
<dbReference type="Proteomes" id="UP000035444">
    <property type="component" value="Unassembled WGS sequence"/>
</dbReference>
<sequence>MSSVQNKPKPVVLCILDGWGFRKEDDHNAINLAKTPLIDRLSKEVPLGYLATCGLDVGLPTGQMGNSEVGHMNIGAGRVVMQSLPRIDTAIQDGSFAQNPALLETMAKLKTSGGTAHLLGVISNGGVHGHQDQTSYLANILKAAGIPVIVHAMLDGRDTAPQSAAEFLTAFRATTPGVQIGTVLGRYYAMDRDNRWERVQKAYDAITQCKGETASSPDQAVANSYAKKIWDEFVLPCVIDGYEGMKDGDALLMTNFRADRARQILHAFIDDDFSGFERQVHPKCCSYLGMVSYSDALAKKMGVMFAPRDLTKPLGEIVSKAGLRQLRIAETEKYPHVTYFFNGGVEDPLPGEDRILVPSPKVATYDLQPSMSAPEVNERLCAAIKSGNYEMLICNFANCDMVGHTGDLQAAIEAAEIVDSCLQDVYQATLSMGGQLLITADHGNAEEMMDPITGLPHTAHTLNPVPILLVNGPDNVTKIANGRLADIAPTILDLLNLDQPTDMDGQSLIRRDDD</sequence>
<dbReference type="PANTHER" id="PTHR31637:SF0">
    <property type="entry name" value="2,3-BISPHOSPHOGLYCERATE-INDEPENDENT PHOSPHOGLYCERATE MUTASE"/>
    <property type="match status" value="1"/>
</dbReference>